<evidence type="ECO:0000313" key="1">
    <source>
        <dbReference type="EMBL" id="MPN37221.1"/>
    </source>
</evidence>
<evidence type="ECO:0008006" key="2">
    <source>
        <dbReference type="Google" id="ProtNLM"/>
    </source>
</evidence>
<accession>A0A645HDY4</accession>
<name>A0A645HDY4_9ZZZZ</name>
<dbReference type="Gene3D" id="3.40.50.300">
    <property type="entry name" value="P-loop containing nucleotide triphosphate hydrolases"/>
    <property type="match status" value="1"/>
</dbReference>
<gene>
    <name evidence="1" type="ORF">SDC9_184737</name>
</gene>
<comment type="caution">
    <text evidence="1">The sequence shown here is derived from an EMBL/GenBank/DDBJ whole genome shotgun (WGS) entry which is preliminary data.</text>
</comment>
<sequence>MKGLSLRPAISVANKMDLPESAENLELLRQELASEVIEIVPVSAGTGEIGELKDILRRKIGELRAASPFFVGERYTGEVDLASPDAEVFDLDE</sequence>
<organism evidence="1">
    <name type="scientific">bioreactor metagenome</name>
    <dbReference type="NCBI Taxonomy" id="1076179"/>
    <lineage>
        <taxon>unclassified sequences</taxon>
        <taxon>metagenomes</taxon>
        <taxon>ecological metagenomes</taxon>
    </lineage>
</organism>
<dbReference type="InterPro" id="IPR027417">
    <property type="entry name" value="P-loop_NTPase"/>
</dbReference>
<protein>
    <recommendedName>
        <fullName evidence="2">GTPase HflX</fullName>
    </recommendedName>
</protein>
<dbReference type="AlphaFoldDB" id="A0A645HDY4"/>
<reference evidence="1" key="1">
    <citation type="submission" date="2019-08" db="EMBL/GenBank/DDBJ databases">
        <authorList>
            <person name="Kucharzyk K."/>
            <person name="Murdoch R.W."/>
            <person name="Higgins S."/>
            <person name="Loffler F."/>
        </authorList>
    </citation>
    <scope>NUCLEOTIDE SEQUENCE</scope>
</reference>
<proteinExistence type="predicted"/>
<dbReference type="SUPFAM" id="SSF52540">
    <property type="entry name" value="P-loop containing nucleoside triphosphate hydrolases"/>
    <property type="match status" value="1"/>
</dbReference>
<dbReference type="EMBL" id="VSSQ01091744">
    <property type="protein sequence ID" value="MPN37221.1"/>
    <property type="molecule type" value="Genomic_DNA"/>
</dbReference>